<proteinExistence type="predicted"/>
<gene>
    <name evidence="1" type="ORF">PoB_001454500</name>
</gene>
<keyword evidence="2" id="KW-1185">Reference proteome</keyword>
<organism evidence="1 2">
    <name type="scientific">Plakobranchus ocellatus</name>
    <dbReference type="NCBI Taxonomy" id="259542"/>
    <lineage>
        <taxon>Eukaryota</taxon>
        <taxon>Metazoa</taxon>
        <taxon>Spiralia</taxon>
        <taxon>Lophotrochozoa</taxon>
        <taxon>Mollusca</taxon>
        <taxon>Gastropoda</taxon>
        <taxon>Heterobranchia</taxon>
        <taxon>Euthyneura</taxon>
        <taxon>Panpulmonata</taxon>
        <taxon>Sacoglossa</taxon>
        <taxon>Placobranchoidea</taxon>
        <taxon>Plakobranchidae</taxon>
        <taxon>Plakobranchus</taxon>
    </lineage>
</organism>
<dbReference type="PANTHER" id="PTHR47526:SF4">
    <property type="entry name" value="SWIM-TYPE DOMAIN-CONTAINING PROTEIN"/>
    <property type="match status" value="1"/>
</dbReference>
<dbReference type="Proteomes" id="UP000735302">
    <property type="component" value="Unassembled WGS sequence"/>
</dbReference>
<accession>A0AAV3YXV8</accession>
<name>A0AAV3YXV8_9GAST</name>
<dbReference type="PANTHER" id="PTHR47526">
    <property type="entry name" value="ATP-DEPENDENT DNA HELICASE"/>
    <property type="match status" value="1"/>
</dbReference>
<evidence type="ECO:0000313" key="1">
    <source>
        <dbReference type="EMBL" id="GFN88039.1"/>
    </source>
</evidence>
<comment type="caution">
    <text evidence="1">The sequence shown here is derived from an EMBL/GenBank/DDBJ whole genome shotgun (WGS) entry which is preliminary data.</text>
</comment>
<protein>
    <submittedName>
        <fullName evidence="1">Uncharacterized protein</fullName>
    </submittedName>
</protein>
<reference evidence="1 2" key="1">
    <citation type="journal article" date="2021" name="Elife">
        <title>Chloroplast acquisition without the gene transfer in kleptoplastic sea slugs, Plakobranchus ocellatus.</title>
        <authorList>
            <person name="Maeda T."/>
            <person name="Takahashi S."/>
            <person name="Yoshida T."/>
            <person name="Shimamura S."/>
            <person name="Takaki Y."/>
            <person name="Nagai Y."/>
            <person name="Toyoda A."/>
            <person name="Suzuki Y."/>
            <person name="Arimoto A."/>
            <person name="Ishii H."/>
            <person name="Satoh N."/>
            <person name="Nishiyama T."/>
            <person name="Hasebe M."/>
            <person name="Maruyama T."/>
            <person name="Minagawa J."/>
            <person name="Obokata J."/>
            <person name="Shigenobu S."/>
        </authorList>
    </citation>
    <scope>NUCLEOTIDE SEQUENCE [LARGE SCALE GENOMIC DNA]</scope>
</reference>
<dbReference type="AlphaFoldDB" id="A0AAV3YXV8"/>
<dbReference type="EMBL" id="BLXT01001819">
    <property type="protein sequence ID" value="GFN88039.1"/>
    <property type="molecule type" value="Genomic_DNA"/>
</dbReference>
<sequence>MACPSDPVAKARYLEKIKTIGGRDFYKIAGDEFSFNLDELPEITYPDIFSYLVLAQSKYTADEFKAYKGLQAFNQANNGWVTNVAICKPHSSRNVLIMAKVD</sequence>
<evidence type="ECO:0000313" key="2">
    <source>
        <dbReference type="Proteomes" id="UP000735302"/>
    </source>
</evidence>